<feature type="transmembrane region" description="Helical" evidence="1">
    <location>
        <begin position="46"/>
        <end position="62"/>
    </location>
</feature>
<evidence type="ECO:0000256" key="1">
    <source>
        <dbReference type="SAM" id="Phobius"/>
    </source>
</evidence>
<evidence type="ECO:0000259" key="3">
    <source>
        <dbReference type="Pfam" id="PF06580"/>
    </source>
</evidence>
<name>A0A371AXB2_9FIRM</name>
<keyword evidence="5" id="KW-1185">Reference proteome</keyword>
<dbReference type="InterPro" id="IPR010559">
    <property type="entry name" value="Sig_transdc_His_kin_internal"/>
</dbReference>
<proteinExistence type="predicted"/>
<keyword evidence="1" id="KW-0472">Membrane</keyword>
<feature type="transmembrane region" description="Helical" evidence="1">
    <location>
        <begin position="12"/>
        <end position="34"/>
    </location>
</feature>
<comment type="caution">
    <text evidence="4">The sequence shown here is derived from an EMBL/GenBank/DDBJ whole genome shotgun (WGS) entry which is preliminary data.</text>
</comment>
<dbReference type="GO" id="GO:0000155">
    <property type="term" value="F:phosphorelay sensor kinase activity"/>
    <property type="evidence" value="ECO:0007669"/>
    <property type="project" value="InterPro"/>
</dbReference>
<dbReference type="Gene3D" id="3.30.565.10">
    <property type="entry name" value="Histidine kinase-like ATPase, C-terminal domain"/>
    <property type="match status" value="1"/>
</dbReference>
<feature type="domain" description="Histidine kinase/HSP90-like ATPase" evidence="2">
    <location>
        <begin position="226"/>
        <end position="335"/>
    </location>
</feature>
<evidence type="ECO:0000313" key="5">
    <source>
        <dbReference type="Proteomes" id="UP000255036"/>
    </source>
</evidence>
<dbReference type="InterPro" id="IPR036890">
    <property type="entry name" value="HATPase_C_sf"/>
</dbReference>
<evidence type="ECO:0000313" key="4">
    <source>
        <dbReference type="EMBL" id="RDU24215.1"/>
    </source>
</evidence>
<dbReference type="SUPFAM" id="SSF55874">
    <property type="entry name" value="ATPase domain of HSP90 chaperone/DNA topoisomerase II/histidine kinase"/>
    <property type="match status" value="1"/>
</dbReference>
<dbReference type="GO" id="GO:0016020">
    <property type="term" value="C:membrane"/>
    <property type="evidence" value="ECO:0007669"/>
    <property type="project" value="InterPro"/>
</dbReference>
<evidence type="ECO:0000259" key="2">
    <source>
        <dbReference type="Pfam" id="PF02518"/>
    </source>
</evidence>
<feature type="domain" description="Signal transduction histidine kinase internal region" evidence="3">
    <location>
        <begin position="124"/>
        <end position="203"/>
    </location>
</feature>
<dbReference type="AlphaFoldDB" id="A0A371AXB2"/>
<keyword evidence="1" id="KW-1133">Transmembrane helix</keyword>
<dbReference type="InterPro" id="IPR003594">
    <property type="entry name" value="HATPase_dom"/>
</dbReference>
<protein>
    <submittedName>
        <fullName evidence="4">Sensor histidine kinase</fullName>
    </submittedName>
</protein>
<dbReference type="Pfam" id="PF02518">
    <property type="entry name" value="HATPase_c"/>
    <property type="match status" value="1"/>
</dbReference>
<dbReference type="Pfam" id="PF06580">
    <property type="entry name" value="His_kinase"/>
    <property type="match status" value="1"/>
</dbReference>
<sequence>MKKKWTLLDRSILWVINLYFIIFFLFIGVISYVFWGVNPSSMAGKIYAVLMGLIIFFSIIIGKKQVVEVCQKILKTVRLFNHGHVFEELFHHRYSFSHETEEMFSKMEGIFKRREMFEQSKEQAQYLALQNQINPHFLYNTLEAIRADALVAGSNTIAQTAEALATFFRYTISEVESLVTLEDELDNVKNFFIIQQYRFGKKLDMRVHVLEEDMTVFQSCIPKLTLQPIVENAICHGLERKLGGGVIQIEIEHTKSNLFIHIRDNGKGMDELCLEEINSKLKQQDRIYDHPTSRQGGIALWNVNTRIKLLFGEKYGINIYSTLNVGTHVKITLPYIAKGKEEQLDWKENIIRKNL</sequence>
<keyword evidence="1" id="KW-0812">Transmembrane</keyword>
<reference evidence="4 5" key="1">
    <citation type="submission" date="2018-07" db="EMBL/GenBank/DDBJ databases">
        <title>Anaerosacharophilus polymeroproducens gen. nov. sp. nov., an anaerobic bacterium isolated from salt field.</title>
        <authorList>
            <person name="Kim W."/>
            <person name="Yang S.-H."/>
            <person name="Oh J."/>
            <person name="Lee J.-H."/>
            <person name="Kwon K.K."/>
        </authorList>
    </citation>
    <scope>NUCLEOTIDE SEQUENCE [LARGE SCALE GENOMIC DNA]</scope>
    <source>
        <strain evidence="4 5">MCWD5</strain>
    </source>
</reference>
<gene>
    <name evidence="4" type="ORF">DWV06_05825</name>
</gene>
<dbReference type="InterPro" id="IPR050640">
    <property type="entry name" value="Bact_2-comp_sensor_kinase"/>
</dbReference>
<accession>A0A371AXB2</accession>
<keyword evidence="4" id="KW-0808">Transferase</keyword>
<dbReference type="Proteomes" id="UP000255036">
    <property type="component" value="Unassembled WGS sequence"/>
</dbReference>
<dbReference type="PANTHER" id="PTHR34220:SF7">
    <property type="entry name" value="SENSOR HISTIDINE KINASE YPDA"/>
    <property type="match status" value="1"/>
</dbReference>
<keyword evidence="4" id="KW-0418">Kinase</keyword>
<dbReference type="PANTHER" id="PTHR34220">
    <property type="entry name" value="SENSOR HISTIDINE KINASE YPDA"/>
    <property type="match status" value="1"/>
</dbReference>
<organism evidence="4 5">
    <name type="scientific">Anaerosacchariphilus polymeriproducens</name>
    <dbReference type="NCBI Taxonomy" id="1812858"/>
    <lineage>
        <taxon>Bacteria</taxon>
        <taxon>Bacillati</taxon>
        <taxon>Bacillota</taxon>
        <taxon>Clostridia</taxon>
        <taxon>Lachnospirales</taxon>
        <taxon>Lachnospiraceae</taxon>
        <taxon>Anaerosacchariphilus</taxon>
    </lineage>
</organism>
<dbReference type="EMBL" id="QRCT01000014">
    <property type="protein sequence ID" value="RDU24215.1"/>
    <property type="molecule type" value="Genomic_DNA"/>
</dbReference>